<reference evidence="3" key="3">
    <citation type="submission" date="2025-09" db="UniProtKB">
        <authorList>
            <consortium name="Ensembl"/>
        </authorList>
    </citation>
    <scope>IDENTIFICATION</scope>
</reference>
<dbReference type="Proteomes" id="UP000001646">
    <property type="component" value="Unplaced"/>
</dbReference>
<name>A0A803SMM8_ANOCA</name>
<dbReference type="GO" id="GO:0009060">
    <property type="term" value="P:aerobic respiration"/>
    <property type="evidence" value="ECO:0007669"/>
    <property type="project" value="UniProtKB-UniRule"/>
</dbReference>
<comment type="subcellular location">
    <subcellularLocation>
        <location evidence="2">Mitochondrion</location>
    </subcellularLocation>
</comment>
<dbReference type="GO" id="GO:0000266">
    <property type="term" value="P:mitochondrial fission"/>
    <property type="evidence" value="ECO:0007669"/>
    <property type="project" value="UniProtKB-UniRule"/>
</dbReference>
<reference evidence="3" key="1">
    <citation type="submission" date="2009-12" db="EMBL/GenBank/DDBJ databases">
        <title>The Genome Sequence of Anolis carolinensis (Green Anole Lizard).</title>
        <authorList>
            <consortium name="The Genome Sequencing Platform"/>
            <person name="Di Palma F."/>
            <person name="Alfoldi J."/>
            <person name="Heiman D."/>
            <person name="Young S."/>
            <person name="Grabherr M."/>
            <person name="Johnson J."/>
            <person name="Lander E.S."/>
            <person name="Lindblad-Toh K."/>
        </authorList>
    </citation>
    <scope>NUCLEOTIDE SEQUENCE [LARGE SCALE GENOMIC DNA]</scope>
    <source>
        <strain evidence="3">JBL SC #1</strain>
    </source>
</reference>
<keyword evidence="4" id="KW-1185">Reference proteome</keyword>
<comment type="similarity">
    <text evidence="1 2">Belongs to the MTFR1 family.</text>
</comment>
<organism evidence="3 4">
    <name type="scientific">Anolis carolinensis</name>
    <name type="common">Green anole</name>
    <name type="synonym">American chameleon</name>
    <dbReference type="NCBI Taxonomy" id="28377"/>
    <lineage>
        <taxon>Eukaryota</taxon>
        <taxon>Metazoa</taxon>
        <taxon>Chordata</taxon>
        <taxon>Craniata</taxon>
        <taxon>Vertebrata</taxon>
        <taxon>Euteleostomi</taxon>
        <taxon>Lepidosauria</taxon>
        <taxon>Squamata</taxon>
        <taxon>Bifurcata</taxon>
        <taxon>Unidentata</taxon>
        <taxon>Episquamata</taxon>
        <taxon>Toxicofera</taxon>
        <taxon>Iguania</taxon>
        <taxon>Dactyloidae</taxon>
        <taxon>Anolis</taxon>
    </lineage>
</organism>
<dbReference type="Ensembl" id="ENSACAT00000038628.1">
    <property type="protein sequence ID" value="ENSACAP00000024218.1"/>
    <property type="gene ID" value="ENSACAG00000034620.1"/>
</dbReference>
<dbReference type="InterPro" id="IPR007972">
    <property type="entry name" value="Mtfr1"/>
</dbReference>
<dbReference type="Pfam" id="PF05308">
    <property type="entry name" value="Mito_fiss_reg"/>
    <property type="match status" value="1"/>
</dbReference>
<sequence length="99" mass="11432">MLIPFCGFPILCSHCSWFRKSIPRPNRSGRIENANLFSVELMSGILQKNYGSTRSFVRRLGKHLLLTPCPRPHLQVCELMPNLKYTSCQQMSFHEFDCA</sequence>
<evidence type="ECO:0000313" key="4">
    <source>
        <dbReference type="Proteomes" id="UP000001646"/>
    </source>
</evidence>
<protein>
    <recommendedName>
        <fullName evidence="2">Mitochondrial fission regulator</fullName>
    </recommendedName>
</protein>
<proteinExistence type="inferred from homology"/>
<comment type="function">
    <text evidence="2">Plays a role in mitochondrial aerobic respiration. Regulates mitochondrial organization and fission.</text>
</comment>
<evidence type="ECO:0000313" key="3">
    <source>
        <dbReference type="Ensembl" id="ENSACAP00000024218.1"/>
    </source>
</evidence>
<keyword evidence="2" id="KW-0496">Mitochondrion</keyword>
<dbReference type="AlphaFoldDB" id="A0A803SMM8"/>
<accession>A0A803SMM8</accession>
<evidence type="ECO:0000256" key="1">
    <source>
        <dbReference type="ARBA" id="ARBA00005807"/>
    </source>
</evidence>
<evidence type="ECO:0000256" key="2">
    <source>
        <dbReference type="RuleBase" id="RU369053"/>
    </source>
</evidence>
<dbReference type="GO" id="GO:0005739">
    <property type="term" value="C:mitochondrion"/>
    <property type="evidence" value="ECO:0007669"/>
    <property type="project" value="UniProtKB-SubCell"/>
</dbReference>
<dbReference type="InParanoid" id="A0A803SMM8"/>
<reference evidence="3" key="2">
    <citation type="submission" date="2025-08" db="UniProtKB">
        <authorList>
            <consortium name="Ensembl"/>
        </authorList>
    </citation>
    <scope>IDENTIFICATION</scope>
</reference>